<dbReference type="PRINTS" id="PR00056">
    <property type="entry name" value="HSFDOMAIN"/>
</dbReference>
<dbReference type="GO" id="GO:0000978">
    <property type="term" value="F:RNA polymerase II cis-regulatory region sequence-specific DNA binding"/>
    <property type="evidence" value="ECO:0007669"/>
    <property type="project" value="TreeGrafter"/>
</dbReference>
<dbReference type="GO" id="GO:0005634">
    <property type="term" value="C:nucleus"/>
    <property type="evidence" value="ECO:0007669"/>
    <property type="project" value="UniProtKB-SubCell"/>
</dbReference>
<protein>
    <recommendedName>
        <fullName evidence="13">HSF-type DNA-binding domain-containing protein</fullName>
    </recommendedName>
</protein>
<sequence length="358" mass="38844">MDSAAAVTMDVKQEEPEMVVLDDDDGDAGCCLAPTPLDLSAAAAVPPFLAKTFDMVEDPATDAVVSWGAARNSFVVWDPHAFAARLLPLHFKHANFSSFLRQLNTYGFRKVNPDRWEFANTGFLGGQRHLLAGIRRRRGADTGRRPAAALSPSSSCAEGAGGFGPVEGELERLRRDREALKRELAGLKRQQEEARATLLDMERRVEGTERRQEQCKAFLARAVRSPAFLANLARRNGLSAAAPASVIDGKKKRRLLNANSSPPPAEDGFTFEELALAAGVVEEAAAPTRSGVTTDMIWYELLEEGQAEIDVEVEELVAAAGDMEPWEFGEEEDPDDGVCGDARCGRERQSVRSGSSDA</sequence>
<keyword evidence="3" id="KW-0597">Phosphoprotein</keyword>
<evidence type="ECO:0000256" key="8">
    <source>
        <dbReference type="ARBA" id="ARBA00023242"/>
    </source>
</evidence>
<keyword evidence="7" id="KW-0804">Transcription</keyword>
<keyword evidence="5" id="KW-0346">Stress response</keyword>
<evidence type="ECO:0000256" key="12">
    <source>
        <dbReference type="SAM" id="MobiDB-lite"/>
    </source>
</evidence>
<dbReference type="Gene3D" id="1.10.10.10">
    <property type="entry name" value="Winged helix-like DNA-binding domain superfamily/Winged helix DNA-binding domain"/>
    <property type="match status" value="1"/>
</dbReference>
<evidence type="ECO:0000256" key="4">
    <source>
        <dbReference type="ARBA" id="ARBA00023015"/>
    </source>
</evidence>
<dbReference type="Pfam" id="PF00447">
    <property type="entry name" value="HSF_DNA-bind"/>
    <property type="match status" value="1"/>
</dbReference>
<dbReference type="GO" id="GO:0003700">
    <property type="term" value="F:DNA-binding transcription factor activity"/>
    <property type="evidence" value="ECO:0007669"/>
    <property type="project" value="InterPro"/>
</dbReference>
<organism evidence="14 15">
    <name type="scientific">Triticum turgidum subsp. durum</name>
    <name type="common">Durum wheat</name>
    <name type="synonym">Triticum durum</name>
    <dbReference type="NCBI Taxonomy" id="4567"/>
    <lineage>
        <taxon>Eukaryota</taxon>
        <taxon>Viridiplantae</taxon>
        <taxon>Streptophyta</taxon>
        <taxon>Embryophyta</taxon>
        <taxon>Tracheophyta</taxon>
        <taxon>Spermatophyta</taxon>
        <taxon>Magnoliopsida</taxon>
        <taxon>Liliopsida</taxon>
        <taxon>Poales</taxon>
        <taxon>Poaceae</taxon>
        <taxon>BOP clade</taxon>
        <taxon>Pooideae</taxon>
        <taxon>Triticodae</taxon>
        <taxon>Triticeae</taxon>
        <taxon>Triticinae</taxon>
        <taxon>Triticum</taxon>
    </lineage>
</organism>
<dbReference type="InterPro" id="IPR036390">
    <property type="entry name" value="WH_DNA-bd_sf"/>
</dbReference>
<dbReference type="PANTHER" id="PTHR10015">
    <property type="entry name" value="HEAT SHOCK TRANSCRIPTION FACTOR"/>
    <property type="match status" value="1"/>
</dbReference>
<evidence type="ECO:0000259" key="13">
    <source>
        <dbReference type="PROSITE" id="PS00434"/>
    </source>
</evidence>
<comment type="subcellular location">
    <subcellularLocation>
        <location evidence="1">Nucleus</location>
    </subcellularLocation>
</comment>
<dbReference type="SMART" id="SM00415">
    <property type="entry name" value="HSF"/>
    <property type="match status" value="1"/>
</dbReference>
<dbReference type="AlphaFoldDB" id="A0A9R0ZIK1"/>
<evidence type="ECO:0000256" key="10">
    <source>
        <dbReference type="ARBA" id="ARBA00061350"/>
    </source>
</evidence>
<feature type="compositionally biased region" description="Acidic residues" evidence="12">
    <location>
        <begin position="324"/>
        <end position="338"/>
    </location>
</feature>
<keyword evidence="6" id="KW-0238">DNA-binding</keyword>
<dbReference type="GO" id="GO:0034605">
    <property type="term" value="P:cellular response to heat"/>
    <property type="evidence" value="ECO:0007669"/>
    <property type="project" value="TreeGrafter"/>
</dbReference>
<dbReference type="Gramene" id="TRITD7Av1G195490.2">
    <property type="protein sequence ID" value="TRITD7Av1G195490.2"/>
    <property type="gene ID" value="TRITD7Av1G195490"/>
</dbReference>
<evidence type="ECO:0000256" key="5">
    <source>
        <dbReference type="ARBA" id="ARBA00023016"/>
    </source>
</evidence>
<evidence type="ECO:0000256" key="1">
    <source>
        <dbReference type="ARBA" id="ARBA00004123"/>
    </source>
</evidence>
<gene>
    <name evidence="14" type="ORF">TRITD_7Av1G195490</name>
</gene>
<keyword evidence="15" id="KW-1185">Reference proteome</keyword>
<evidence type="ECO:0000256" key="2">
    <source>
        <dbReference type="ARBA" id="ARBA00011233"/>
    </source>
</evidence>
<evidence type="ECO:0000256" key="7">
    <source>
        <dbReference type="ARBA" id="ARBA00023163"/>
    </source>
</evidence>
<dbReference type="PANTHER" id="PTHR10015:SF338">
    <property type="entry name" value="HEAT STRESS TRANSCRIPTION FACTOR A-2"/>
    <property type="match status" value="1"/>
</dbReference>
<feature type="domain" description="HSF-type DNA-binding" evidence="13">
    <location>
        <begin position="87"/>
        <end position="111"/>
    </location>
</feature>
<dbReference type="InterPro" id="IPR000232">
    <property type="entry name" value="HSF_DNA-bd"/>
</dbReference>
<feature type="region of interest" description="Disordered" evidence="12">
    <location>
        <begin position="142"/>
        <end position="163"/>
    </location>
</feature>
<comment type="function">
    <text evidence="9">Transcriptional regulator that specifically binds DNA of heat shock promoter elements (HSE).</text>
</comment>
<dbReference type="FunFam" id="1.10.10.10:FF:000367">
    <property type="entry name" value="Heat stress transcription factor A-8"/>
    <property type="match status" value="1"/>
</dbReference>
<evidence type="ECO:0000256" key="9">
    <source>
        <dbReference type="ARBA" id="ARBA00055032"/>
    </source>
</evidence>
<dbReference type="InterPro" id="IPR036388">
    <property type="entry name" value="WH-like_DNA-bd_sf"/>
</dbReference>
<reference evidence="14 15" key="1">
    <citation type="submission" date="2017-09" db="EMBL/GenBank/DDBJ databases">
        <authorList>
            <consortium name="International Durum Wheat Genome Sequencing Consortium (IDWGSC)"/>
            <person name="Milanesi L."/>
        </authorList>
    </citation>
    <scope>NUCLEOTIDE SEQUENCE [LARGE SCALE GENOMIC DNA]</scope>
    <source>
        <strain evidence="15">cv. Svevo</strain>
    </source>
</reference>
<evidence type="ECO:0000256" key="3">
    <source>
        <dbReference type="ARBA" id="ARBA00022553"/>
    </source>
</evidence>
<dbReference type="GO" id="GO:0006357">
    <property type="term" value="P:regulation of transcription by RNA polymerase II"/>
    <property type="evidence" value="ECO:0007669"/>
    <property type="project" value="TreeGrafter"/>
</dbReference>
<evidence type="ECO:0000313" key="14">
    <source>
        <dbReference type="EMBL" id="VAI77584.1"/>
    </source>
</evidence>
<evidence type="ECO:0000256" key="11">
    <source>
        <dbReference type="SAM" id="Coils"/>
    </source>
</evidence>
<proteinExistence type="inferred from homology"/>
<comment type="similarity">
    <text evidence="10">Belongs to the HSF family. Class A subfamily.</text>
</comment>
<dbReference type="SUPFAM" id="SSF46785">
    <property type="entry name" value="Winged helix' DNA-binding domain"/>
    <property type="match status" value="1"/>
</dbReference>
<dbReference type="OMA" id="PEPWKLA"/>
<evidence type="ECO:0000313" key="15">
    <source>
        <dbReference type="Proteomes" id="UP000324705"/>
    </source>
</evidence>
<keyword evidence="11" id="KW-0175">Coiled coil</keyword>
<dbReference type="Proteomes" id="UP000324705">
    <property type="component" value="Chromosome 7A"/>
</dbReference>
<keyword evidence="4" id="KW-0805">Transcription regulation</keyword>
<evidence type="ECO:0000256" key="6">
    <source>
        <dbReference type="ARBA" id="ARBA00023125"/>
    </source>
</evidence>
<accession>A0A9R0ZIK1</accession>
<name>A0A9R0ZIK1_TRITD</name>
<feature type="compositionally biased region" description="Low complexity" evidence="12">
    <location>
        <begin position="145"/>
        <end position="157"/>
    </location>
</feature>
<feature type="coiled-coil region" evidence="11">
    <location>
        <begin position="170"/>
        <end position="211"/>
    </location>
</feature>
<dbReference type="EMBL" id="LT934123">
    <property type="protein sequence ID" value="VAI77584.1"/>
    <property type="molecule type" value="Genomic_DNA"/>
</dbReference>
<comment type="subunit">
    <text evidence="2">Homotrimer.</text>
</comment>
<dbReference type="PROSITE" id="PS00434">
    <property type="entry name" value="HSF_DOMAIN"/>
    <property type="match status" value="1"/>
</dbReference>
<keyword evidence="8" id="KW-0539">Nucleus</keyword>
<feature type="region of interest" description="Disordered" evidence="12">
    <location>
        <begin position="324"/>
        <end position="358"/>
    </location>
</feature>